<dbReference type="Pfam" id="PF02311">
    <property type="entry name" value="AraC_binding"/>
    <property type="match status" value="1"/>
</dbReference>
<dbReference type="InterPro" id="IPR018060">
    <property type="entry name" value="HTH_AraC"/>
</dbReference>
<dbReference type="PANTHER" id="PTHR46796:SF2">
    <property type="entry name" value="TRANSCRIPTIONAL REGULATORY PROTEIN"/>
    <property type="match status" value="1"/>
</dbReference>
<dbReference type="Proteomes" id="UP000242915">
    <property type="component" value="Unassembled WGS sequence"/>
</dbReference>
<evidence type="ECO:0000313" key="9">
    <source>
        <dbReference type="Proteomes" id="UP000242915"/>
    </source>
</evidence>
<dbReference type="AlphaFoldDB" id="A0A239C1V8"/>
<dbReference type="Pfam" id="PF12833">
    <property type="entry name" value="HTH_18"/>
    <property type="match status" value="1"/>
</dbReference>
<dbReference type="InterPro" id="IPR009057">
    <property type="entry name" value="Homeodomain-like_sf"/>
</dbReference>
<dbReference type="InterPro" id="IPR018062">
    <property type="entry name" value="HTH_AraC-typ_CS"/>
</dbReference>
<comment type="function">
    <text evidence="6">Regulatory protein of the TOL plasmid xyl operons. XylS activates the xylXYZLTEGFJQKIH operon required for the degradation of toluene, m-xylene and p-xylene.</text>
</comment>
<comment type="subcellular location">
    <subcellularLocation>
        <location evidence="1">Cytoplasm</location>
    </subcellularLocation>
</comment>
<organism evidence="8 9">
    <name type="scientific">Pseudomonas segetis</name>
    <dbReference type="NCBI Taxonomy" id="298908"/>
    <lineage>
        <taxon>Bacteria</taxon>
        <taxon>Pseudomonadati</taxon>
        <taxon>Pseudomonadota</taxon>
        <taxon>Gammaproteobacteria</taxon>
        <taxon>Pseudomonadales</taxon>
        <taxon>Pseudomonadaceae</taxon>
        <taxon>Pseudomonas</taxon>
    </lineage>
</organism>
<dbReference type="InterPro" id="IPR037923">
    <property type="entry name" value="HTH-like"/>
</dbReference>
<keyword evidence="5" id="KW-0804">Transcription</keyword>
<evidence type="ECO:0000256" key="2">
    <source>
        <dbReference type="ARBA" id="ARBA00023015"/>
    </source>
</evidence>
<dbReference type="PROSITE" id="PS01124">
    <property type="entry name" value="HTH_ARAC_FAMILY_2"/>
    <property type="match status" value="1"/>
</dbReference>
<dbReference type="InterPro" id="IPR050204">
    <property type="entry name" value="AraC_XylS_family_regulators"/>
</dbReference>
<proteinExistence type="predicted"/>
<dbReference type="EMBL" id="FZOG01000002">
    <property type="protein sequence ID" value="SNS13909.1"/>
    <property type="molecule type" value="Genomic_DNA"/>
</dbReference>
<dbReference type="SMART" id="SM00342">
    <property type="entry name" value="HTH_ARAC"/>
    <property type="match status" value="1"/>
</dbReference>
<dbReference type="PROSITE" id="PS00041">
    <property type="entry name" value="HTH_ARAC_FAMILY_1"/>
    <property type="match status" value="1"/>
</dbReference>
<sequence>MTDSVPQFCRDPALPAIEARSIIDGRKVCYALHAHAHFSIGVITAGACTYINGAQRQAISQGTTVLMNPQAVHACNPIDEQPWSYRMLYVDYQWLARVQASVRRLSIEQFQAYQPILSLSPTLFEAFNQFYDKLLDTSLAPKQKQASALAFFTLMDRTLAPSIDAASEPEQAHAKLELAAAFIRENCAQPLSLQQISDAAGLSRSYMIRAFRQHFGMTPHTYLTNQRVQLAQRLLKRGELIVDAALAAGFADQAHLQRTFKQFMAATPGQYRG</sequence>
<evidence type="ECO:0000259" key="7">
    <source>
        <dbReference type="PROSITE" id="PS01124"/>
    </source>
</evidence>
<evidence type="ECO:0000256" key="4">
    <source>
        <dbReference type="ARBA" id="ARBA00023159"/>
    </source>
</evidence>
<evidence type="ECO:0000256" key="1">
    <source>
        <dbReference type="ARBA" id="ARBA00004496"/>
    </source>
</evidence>
<name>A0A239C1V8_9PSED</name>
<evidence type="ECO:0000313" key="8">
    <source>
        <dbReference type="EMBL" id="SNS13909.1"/>
    </source>
</evidence>
<dbReference type="SUPFAM" id="SSF46689">
    <property type="entry name" value="Homeodomain-like"/>
    <property type="match status" value="2"/>
</dbReference>
<dbReference type="GO" id="GO:0003700">
    <property type="term" value="F:DNA-binding transcription factor activity"/>
    <property type="evidence" value="ECO:0007669"/>
    <property type="project" value="InterPro"/>
</dbReference>
<reference evidence="9" key="1">
    <citation type="submission" date="2017-06" db="EMBL/GenBank/DDBJ databases">
        <authorList>
            <person name="Varghese N."/>
            <person name="Submissions S."/>
        </authorList>
    </citation>
    <scope>NUCLEOTIDE SEQUENCE [LARGE SCALE GENOMIC DNA]</scope>
    <source>
        <strain evidence="9">CIP 108523</strain>
    </source>
</reference>
<feature type="domain" description="HTH araC/xylS-type" evidence="7">
    <location>
        <begin position="177"/>
        <end position="273"/>
    </location>
</feature>
<evidence type="ECO:0000256" key="5">
    <source>
        <dbReference type="ARBA" id="ARBA00023163"/>
    </source>
</evidence>
<dbReference type="Gene3D" id="1.10.10.60">
    <property type="entry name" value="Homeodomain-like"/>
    <property type="match status" value="2"/>
</dbReference>
<dbReference type="PANTHER" id="PTHR46796">
    <property type="entry name" value="HTH-TYPE TRANSCRIPTIONAL ACTIVATOR RHAS-RELATED"/>
    <property type="match status" value="1"/>
</dbReference>
<keyword evidence="3" id="KW-0238">DNA-binding</keyword>
<accession>A0A239C1V8</accession>
<dbReference type="InterPro" id="IPR003313">
    <property type="entry name" value="AraC-bd"/>
</dbReference>
<gene>
    <name evidence="8" type="ORF">SAMN05216255_1450</name>
</gene>
<keyword evidence="4" id="KW-0010">Activator</keyword>
<dbReference type="GO" id="GO:0043565">
    <property type="term" value="F:sequence-specific DNA binding"/>
    <property type="evidence" value="ECO:0007669"/>
    <property type="project" value="InterPro"/>
</dbReference>
<keyword evidence="2" id="KW-0805">Transcription regulation</keyword>
<evidence type="ECO:0000256" key="6">
    <source>
        <dbReference type="ARBA" id="ARBA00037345"/>
    </source>
</evidence>
<protein>
    <submittedName>
        <fullName evidence="8">Transcriptional regulator, AraC family</fullName>
    </submittedName>
</protein>
<keyword evidence="9" id="KW-1185">Reference proteome</keyword>
<dbReference type="SUPFAM" id="SSF51215">
    <property type="entry name" value="Regulatory protein AraC"/>
    <property type="match status" value="1"/>
</dbReference>
<dbReference type="GO" id="GO:0009893">
    <property type="term" value="P:positive regulation of metabolic process"/>
    <property type="evidence" value="ECO:0007669"/>
    <property type="project" value="UniProtKB-ARBA"/>
</dbReference>
<evidence type="ECO:0000256" key="3">
    <source>
        <dbReference type="ARBA" id="ARBA00023125"/>
    </source>
</evidence>
<dbReference type="GO" id="GO:0005737">
    <property type="term" value="C:cytoplasm"/>
    <property type="evidence" value="ECO:0007669"/>
    <property type="project" value="UniProtKB-SubCell"/>
</dbReference>
<dbReference type="RefSeq" id="WP_089359290.1">
    <property type="nucleotide sequence ID" value="NZ_FZOG01000002.1"/>
</dbReference>